<dbReference type="InterPro" id="IPR010982">
    <property type="entry name" value="Lambda_DNA-bd_dom_sf"/>
</dbReference>
<keyword evidence="1" id="KW-0238">DNA-binding</keyword>
<dbReference type="Gene3D" id="2.60.120.10">
    <property type="entry name" value="Jelly Rolls"/>
    <property type="match status" value="1"/>
</dbReference>
<feature type="domain" description="HTH cro/C1-type" evidence="2">
    <location>
        <begin position="8"/>
        <end position="62"/>
    </location>
</feature>
<proteinExistence type="predicted"/>
<evidence type="ECO:0000313" key="4">
    <source>
        <dbReference type="Proteomes" id="UP000319516"/>
    </source>
</evidence>
<sequence length="180" mass="18914">MSGLGTRLAELRHRRGFTLRGLAAEAGVSPALLSQLENGTTDPSLSTLRKLAGVFDTSIAALFEDPDAPLVHHSRPGERVTLTAPTGSFGYDRLTPGRGDLEVLHVVLAPGDTSSATGWSHTSTECVYVVAGEVTVELAGEDHVLPAGHALTFDSQLPHRYLNTSDTPAEAILAVTPPTP</sequence>
<protein>
    <submittedName>
        <fullName evidence="3">XRE family transcriptional regulator</fullName>
    </submittedName>
</protein>
<dbReference type="RefSeq" id="WP_141786361.1">
    <property type="nucleotide sequence ID" value="NZ_BAAAIK010000001.1"/>
</dbReference>
<dbReference type="CDD" id="cd00093">
    <property type="entry name" value="HTH_XRE"/>
    <property type="match status" value="1"/>
</dbReference>
<dbReference type="InterPro" id="IPR050807">
    <property type="entry name" value="TransReg_Diox_bact_type"/>
</dbReference>
<gene>
    <name evidence="3" type="ORF">FB467_3681</name>
</gene>
<dbReference type="SUPFAM" id="SSF47413">
    <property type="entry name" value="lambda repressor-like DNA-binding domains"/>
    <property type="match status" value="1"/>
</dbReference>
<dbReference type="InterPro" id="IPR001387">
    <property type="entry name" value="Cro/C1-type_HTH"/>
</dbReference>
<dbReference type="CDD" id="cd02209">
    <property type="entry name" value="cupin_XRE_C"/>
    <property type="match status" value="1"/>
</dbReference>
<dbReference type="AlphaFoldDB" id="A0A542YWW2"/>
<dbReference type="InterPro" id="IPR014710">
    <property type="entry name" value="RmlC-like_jellyroll"/>
</dbReference>
<dbReference type="GO" id="GO:0003677">
    <property type="term" value="F:DNA binding"/>
    <property type="evidence" value="ECO:0007669"/>
    <property type="project" value="UniProtKB-KW"/>
</dbReference>
<dbReference type="PROSITE" id="PS50943">
    <property type="entry name" value="HTH_CROC1"/>
    <property type="match status" value="1"/>
</dbReference>
<organism evidence="3 4">
    <name type="scientific">Ornithinicoccus hortensis</name>
    <dbReference type="NCBI Taxonomy" id="82346"/>
    <lineage>
        <taxon>Bacteria</taxon>
        <taxon>Bacillati</taxon>
        <taxon>Actinomycetota</taxon>
        <taxon>Actinomycetes</taxon>
        <taxon>Micrococcales</taxon>
        <taxon>Intrasporangiaceae</taxon>
        <taxon>Ornithinicoccus</taxon>
    </lineage>
</organism>
<dbReference type="Proteomes" id="UP000319516">
    <property type="component" value="Unassembled WGS sequence"/>
</dbReference>
<dbReference type="InterPro" id="IPR013096">
    <property type="entry name" value="Cupin_2"/>
</dbReference>
<accession>A0A542YWW2</accession>
<dbReference type="Gene3D" id="1.10.260.40">
    <property type="entry name" value="lambda repressor-like DNA-binding domains"/>
    <property type="match status" value="1"/>
</dbReference>
<evidence type="ECO:0000256" key="1">
    <source>
        <dbReference type="ARBA" id="ARBA00023125"/>
    </source>
</evidence>
<dbReference type="Pfam" id="PF07883">
    <property type="entry name" value="Cupin_2"/>
    <property type="match status" value="1"/>
</dbReference>
<keyword evidence="4" id="KW-1185">Reference proteome</keyword>
<name>A0A542YWW2_9MICO</name>
<evidence type="ECO:0000313" key="3">
    <source>
        <dbReference type="EMBL" id="TQL52494.1"/>
    </source>
</evidence>
<evidence type="ECO:0000259" key="2">
    <source>
        <dbReference type="PROSITE" id="PS50943"/>
    </source>
</evidence>
<dbReference type="SMART" id="SM00530">
    <property type="entry name" value="HTH_XRE"/>
    <property type="match status" value="1"/>
</dbReference>
<dbReference type="GO" id="GO:0003700">
    <property type="term" value="F:DNA-binding transcription factor activity"/>
    <property type="evidence" value="ECO:0007669"/>
    <property type="project" value="TreeGrafter"/>
</dbReference>
<dbReference type="GO" id="GO:0005829">
    <property type="term" value="C:cytosol"/>
    <property type="evidence" value="ECO:0007669"/>
    <property type="project" value="TreeGrafter"/>
</dbReference>
<dbReference type="EMBL" id="VFOP01000001">
    <property type="protein sequence ID" value="TQL52494.1"/>
    <property type="molecule type" value="Genomic_DNA"/>
</dbReference>
<dbReference type="InterPro" id="IPR011051">
    <property type="entry name" value="RmlC_Cupin_sf"/>
</dbReference>
<dbReference type="OrthoDB" id="513181at2"/>
<reference evidence="3 4" key="1">
    <citation type="submission" date="2019-06" db="EMBL/GenBank/DDBJ databases">
        <title>Sequencing the genomes of 1000 actinobacteria strains.</title>
        <authorList>
            <person name="Klenk H.-P."/>
        </authorList>
    </citation>
    <scope>NUCLEOTIDE SEQUENCE [LARGE SCALE GENOMIC DNA]</scope>
    <source>
        <strain evidence="3 4">DSM 12335</strain>
    </source>
</reference>
<dbReference type="PANTHER" id="PTHR46797">
    <property type="entry name" value="HTH-TYPE TRANSCRIPTIONAL REGULATOR"/>
    <property type="match status" value="1"/>
</dbReference>
<dbReference type="SUPFAM" id="SSF51182">
    <property type="entry name" value="RmlC-like cupins"/>
    <property type="match status" value="1"/>
</dbReference>
<dbReference type="PANTHER" id="PTHR46797:SF1">
    <property type="entry name" value="METHYLPHOSPHONATE SYNTHASE"/>
    <property type="match status" value="1"/>
</dbReference>
<comment type="caution">
    <text evidence="3">The sequence shown here is derived from an EMBL/GenBank/DDBJ whole genome shotgun (WGS) entry which is preliminary data.</text>
</comment>
<dbReference type="Pfam" id="PF01381">
    <property type="entry name" value="HTH_3"/>
    <property type="match status" value="1"/>
</dbReference>